<dbReference type="Proteomes" id="UP000683360">
    <property type="component" value="Unassembled WGS sequence"/>
</dbReference>
<name>A0A8S3VN63_MYTED</name>
<dbReference type="InterPro" id="IPR017938">
    <property type="entry name" value="Riboflavin_synthase-like_b-brl"/>
</dbReference>
<dbReference type="PANTHER" id="PTHR11972:SF191">
    <property type="entry name" value="FAD-BINDING FR-TYPE DOMAIN-CONTAINING PROTEIN"/>
    <property type="match status" value="1"/>
</dbReference>
<feature type="domain" description="FAD-binding FR-type" evidence="3">
    <location>
        <begin position="1"/>
        <end position="86"/>
    </location>
</feature>
<dbReference type="CDD" id="cd06186">
    <property type="entry name" value="NOX_Duox_like_FAD_NADP"/>
    <property type="match status" value="1"/>
</dbReference>
<dbReference type="PROSITE" id="PS51384">
    <property type="entry name" value="FAD_FR"/>
    <property type="match status" value="1"/>
</dbReference>
<keyword evidence="1 4" id="KW-0560">Oxidoreductase</keyword>
<accession>A0A8S3VN63</accession>
<dbReference type="GO" id="GO:0042554">
    <property type="term" value="P:superoxide anion generation"/>
    <property type="evidence" value="ECO:0007669"/>
    <property type="project" value="TreeGrafter"/>
</dbReference>
<comment type="catalytic activity">
    <reaction evidence="2">
        <text>NADPH + 2 O2 = 2 superoxide + NADP(+) + H(+)</text>
        <dbReference type="Rhea" id="RHEA:63180"/>
        <dbReference type="ChEBI" id="CHEBI:15378"/>
        <dbReference type="ChEBI" id="CHEBI:15379"/>
        <dbReference type="ChEBI" id="CHEBI:18421"/>
        <dbReference type="ChEBI" id="CHEBI:57783"/>
        <dbReference type="ChEBI" id="CHEBI:58349"/>
    </reaction>
</comment>
<protein>
    <submittedName>
        <fullName evidence="4">NOX2</fullName>
        <ecNumber evidence="4">1.-.-.-</ecNumber>
    </submittedName>
</protein>
<dbReference type="InterPro" id="IPR013112">
    <property type="entry name" value="FAD-bd_8"/>
</dbReference>
<dbReference type="PANTHER" id="PTHR11972">
    <property type="entry name" value="NADPH OXIDASE"/>
    <property type="match status" value="1"/>
</dbReference>
<evidence type="ECO:0000256" key="1">
    <source>
        <dbReference type="ARBA" id="ARBA00023002"/>
    </source>
</evidence>
<sequence length="199" mass="22505">MQKKGFKMLPGQYIFVHCPSISKLEWHPFTLTSAPEDDYFSIHVRRAGDWTDALAKACHIDDDDYTATSKLPMLAVDGPFGTATEDIFWLAVDGPFGTATEDIFWYEVDVFVAAGIGVTPFASILKHIRYQCMNPDGDMKLRKMAEQGNTSFLTYNIYLTRGWDKDQAQNIILHEGDERPSNRTTAKNTLWSTKLGQNI</sequence>
<organism evidence="4 5">
    <name type="scientific">Mytilus edulis</name>
    <name type="common">Blue mussel</name>
    <dbReference type="NCBI Taxonomy" id="6550"/>
    <lineage>
        <taxon>Eukaryota</taxon>
        <taxon>Metazoa</taxon>
        <taxon>Spiralia</taxon>
        <taxon>Lophotrochozoa</taxon>
        <taxon>Mollusca</taxon>
        <taxon>Bivalvia</taxon>
        <taxon>Autobranchia</taxon>
        <taxon>Pteriomorphia</taxon>
        <taxon>Mytilida</taxon>
        <taxon>Mytiloidea</taxon>
        <taxon>Mytilidae</taxon>
        <taxon>Mytilinae</taxon>
        <taxon>Mytilus</taxon>
    </lineage>
</organism>
<dbReference type="InterPro" id="IPR000778">
    <property type="entry name" value="Cyt_b245_heavy_chain"/>
</dbReference>
<dbReference type="GO" id="GO:0043020">
    <property type="term" value="C:NADPH oxidase complex"/>
    <property type="evidence" value="ECO:0007669"/>
    <property type="project" value="TreeGrafter"/>
</dbReference>
<evidence type="ECO:0000256" key="2">
    <source>
        <dbReference type="ARBA" id="ARBA00049908"/>
    </source>
</evidence>
<dbReference type="Gene3D" id="2.40.30.10">
    <property type="entry name" value="Translation factors"/>
    <property type="match status" value="1"/>
</dbReference>
<dbReference type="OrthoDB" id="167398at2759"/>
<comment type="caution">
    <text evidence="4">The sequence shown here is derived from an EMBL/GenBank/DDBJ whole genome shotgun (WGS) entry which is preliminary data.</text>
</comment>
<dbReference type="Pfam" id="PF08022">
    <property type="entry name" value="FAD_binding_8"/>
    <property type="match status" value="1"/>
</dbReference>
<dbReference type="EMBL" id="CAJPWZ010003308">
    <property type="protein sequence ID" value="CAG2256555.1"/>
    <property type="molecule type" value="Genomic_DNA"/>
</dbReference>
<dbReference type="InterPro" id="IPR039261">
    <property type="entry name" value="FNR_nucleotide-bd"/>
</dbReference>
<evidence type="ECO:0000259" key="3">
    <source>
        <dbReference type="PROSITE" id="PS51384"/>
    </source>
</evidence>
<dbReference type="EC" id="1.-.-.-" evidence="4"/>
<dbReference type="Gene3D" id="3.40.50.80">
    <property type="entry name" value="Nucleotide-binding domain of ferredoxin-NADP reductase (FNR) module"/>
    <property type="match status" value="1"/>
</dbReference>
<dbReference type="PRINTS" id="PR00466">
    <property type="entry name" value="GP91PHOX"/>
</dbReference>
<dbReference type="InterPro" id="IPR050369">
    <property type="entry name" value="RBOH/FRE"/>
</dbReference>
<dbReference type="InterPro" id="IPR017927">
    <property type="entry name" value="FAD-bd_FR_type"/>
</dbReference>
<evidence type="ECO:0000313" key="4">
    <source>
        <dbReference type="EMBL" id="CAG2256555.1"/>
    </source>
</evidence>
<keyword evidence="5" id="KW-1185">Reference proteome</keyword>
<reference evidence="4" key="1">
    <citation type="submission" date="2021-03" db="EMBL/GenBank/DDBJ databases">
        <authorList>
            <person name="Bekaert M."/>
        </authorList>
    </citation>
    <scope>NUCLEOTIDE SEQUENCE</scope>
</reference>
<dbReference type="SUPFAM" id="SSF52343">
    <property type="entry name" value="Ferredoxin reductase-like, C-terminal NADP-linked domain"/>
    <property type="match status" value="1"/>
</dbReference>
<dbReference type="GO" id="GO:0016175">
    <property type="term" value="F:superoxide-generating NAD(P)H oxidase activity"/>
    <property type="evidence" value="ECO:0007669"/>
    <property type="project" value="TreeGrafter"/>
</dbReference>
<evidence type="ECO:0000313" key="5">
    <source>
        <dbReference type="Proteomes" id="UP000683360"/>
    </source>
</evidence>
<dbReference type="AlphaFoldDB" id="A0A8S3VN63"/>
<proteinExistence type="predicted"/>
<dbReference type="SUPFAM" id="SSF63380">
    <property type="entry name" value="Riboflavin synthase domain-like"/>
    <property type="match status" value="1"/>
</dbReference>
<gene>
    <name evidence="4" type="ORF">MEDL_67902</name>
</gene>
<dbReference type="GO" id="GO:0006952">
    <property type="term" value="P:defense response"/>
    <property type="evidence" value="ECO:0007669"/>
    <property type="project" value="TreeGrafter"/>
</dbReference>